<dbReference type="AlphaFoldDB" id="A0A2C7AA59"/>
<protein>
    <submittedName>
        <fullName evidence="16">Cytochrome B</fullName>
    </submittedName>
</protein>
<keyword evidence="5" id="KW-0349">Heme</keyword>
<keyword evidence="9 14" id="KW-1133">Transmembrane helix</keyword>
<evidence type="ECO:0000256" key="5">
    <source>
        <dbReference type="ARBA" id="ARBA00022617"/>
    </source>
</evidence>
<comment type="cofactor">
    <cofactor evidence="1">
        <name>heme b</name>
        <dbReference type="ChEBI" id="CHEBI:60344"/>
    </cofactor>
</comment>
<evidence type="ECO:0000256" key="8">
    <source>
        <dbReference type="ARBA" id="ARBA00022982"/>
    </source>
</evidence>
<dbReference type="SUPFAM" id="SSF81342">
    <property type="entry name" value="Transmembrane di-heme cytochromes"/>
    <property type="match status" value="1"/>
</dbReference>
<dbReference type="InterPro" id="IPR016174">
    <property type="entry name" value="Di-haem_cyt_TM"/>
</dbReference>
<dbReference type="GO" id="GO:0009055">
    <property type="term" value="F:electron transfer activity"/>
    <property type="evidence" value="ECO:0007669"/>
    <property type="project" value="InterPro"/>
</dbReference>
<keyword evidence="7" id="KW-0479">Metal-binding</keyword>
<dbReference type="EMBL" id="PDNU01000012">
    <property type="protein sequence ID" value="PHK95270.1"/>
    <property type="molecule type" value="Genomic_DNA"/>
</dbReference>
<evidence type="ECO:0000256" key="7">
    <source>
        <dbReference type="ARBA" id="ARBA00022723"/>
    </source>
</evidence>
<evidence type="ECO:0000256" key="13">
    <source>
        <dbReference type="SAM" id="MobiDB-lite"/>
    </source>
</evidence>
<proteinExistence type="inferred from homology"/>
<evidence type="ECO:0000313" key="16">
    <source>
        <dbReference type="EMBL" id="PHK95270.1"/>
    </source>
</evidence>
<evidence type="ECO:0000256" key="12">
    <source>
        <dbReference type="ARBA" id="ARBA00037975"/>
    </source>
</evidence>
<dbReference type="InterPro" id="IPR052168">
    <property type="entry name" value="Cytochrome_b561_oxidase"/>
</dbReference>
<dbReference type="GO" id="GO:0020037">
    <property type="term" value="F:heme binding"/>
    <property type="evidence" value="ECO:0007669"/>
    <property type="project" value="TreeGrafter"/>
</dbReference>
<dbReference type="PANTHER" id="PTHR30529">
    <property type="entry name" value="CYTOCHROME B561"/>
    <property type="match status" value="1"/>
</dbReference>
<gene>
    <name evidence="16" type="ORF">CR162_08860</name>
</gene>
<evidence type="ECO:0000256" key="10">
    <source>
        <dbReference type="ARBA" id="ARBA00023004"/>
    </source>
</evidence>
<dbReference type="GO" id="GO:0022904">
    <property type="term" value="P:respiratory electron transport chain"/>
    <property type="evidence" value="ECO:0007669"/>
    <property type="project" value="InterPro"/>
</dbReference>
<feature type="transmembrane region" description="Helical" evidence="14">
    <location>
        <begin position="180"/>
        <end position="202"/>
    </location>
</feature>
<keyword evidence="17" id="KW-1185">Reference proteome</keyword>
<feature type="region of interest" description="Disordered" evidence="13">
    <location>
        <begin position="1"/>
        <end position="39"/>
    </location>
</feature>
<comment type="subcellular location">
    <subcellularLocation>
        <location evidence="2">Cell membrane</location>
        <topology evidence="2">Multi-pass membrane protein</topology>
    </subcellularLocation>
</comment>
<evidence type="ECO:0000256" key="6">
    <source>
        <dbReference type="ARBA" id="ARBA00022692"/>
    </source>
</evidence>
<keyword evidence="6 14" id="KW-0812">Transmembrane</keyword>
<feature type="transmembrane region" description="Helical" evidence="14">
    <location>
        <begin position="128"/>
        <end position="147"/>
    </location>
</feature>
<reference evidence="16 17" key="1">
    <citation type="submission" date="2017-10" db="EMBL/GenBank/DDBJ databases">
        <authorList>
            <person name="Banno H."/>
            <person name="Chua N.-H."/>
        </authorList>
    </citation>
    <scope>NUCLEOTIDE SEQUENCE [LARGE SCALE GENOMIC DNA]</scope>
    <source>
        <strain evidence="16 17">YW11</strain>
    </source>
</reference>
<keyword evidence="8" id="KW-0249">Electron transport</keyword>
<name>A0A2C7AA59_9PROT</name>
<evidence type="ECO:0000256" key="14">
    <source>
        <dbReference type="SAM" id="Phobius"/>
    </source>
</evidence>
<dbReference type="InterPro" id="IPR011577">
    <property type="entry name" value="Cyt_b561_bac/Ni-Hgenase"/>
</dbReference>
<feature type="domain" description="Cytochrome b561 bacterial/Ni-hydrogenase" evidence="15">
    <location>
        <begin position="45"/>
        <end position="211"/>
    </location>
</feature>
<evidence type="ECO:0000259" key="15">
    <source>
        <dbReference type="Pfam" id="PF01292"/>
    </source>
</evidence>
<evidence type="ECO:0000313" key="17">
    <source>
        <dbReference type="Proteomes" id="UP000223527"/>
    </source>
</evidence>
<sequence length="229" mass="24532">MAKPGHGPALRLARPDRSAAPPPRNRSPQPEKEPTPLQWRDTPARYGLVSRALHWSMALLFLWQFAGMGIRLAIGRSPVTAFMVGSHASVGTLLFALALARGAWGLVNLRRRHHEAGPLGRVARLGHLALYGLMLTVPALALLRHYGSGRALAPFGLPLLPGSGERIEALMLPGDLAHGLLAWVLLAAVAGHVGMVLVHHFVWRDGTWPRMGARQAGSHAPVATGAAPR</sequence>
<evidence type="ECO:0000256" key="1">
    <source>
        <dbReference type="ARBA" id="ARBA00001970"/>
    </source>
</evidence>
<keyword evidence="3" id="KW-0813">Transport</keyword>
<comment type="caution">
    <text evidence="16">The sequence shown here is derived from an EMBL/GenBank/DDBJ whole genome shotgun (WGS) entry which is preliminary data.</text>
</comment>
<dbReference type="Proteomes" id="UP000223527">
    <property type="component" value="Unassembled WGS sequence"/>
</dbReference>
<evidence type="ECO:0000256" key="4">
    <source>
        <dbReference type="ARBA" id="ARBA00022475"/>
    </source>
</evidence>
<evidence type="ECO:0000256" key="3">
    <source>
        <dbReference type="ARBA" id="ARBA00022448"/>
    </source>
</evidence>
<evidence type="ECO:0000256" key="9">
    <source>
        <dbReference type="ARBA" id="ARBA00022989"/>
    </source>
</evidence>
<feature type="transmembrane region" description="Helical" evidence="14">
    <location>
        <begin position="52"/>
        <end position="74"/>
    </location>
</feature>
<dbReference type="OrthoDB" id="1247465at2"/>
<evidence type="ECO:0000256" key="11">
    <source>
        <dbReference type="ARBA" id="ARBA00023136"/>
    </source>
</evidence>
<dbReference type="GO" id="GO:0005886">
    <property type="term" value="C:plasma membrane"/>
    <property type="evidence" value="ECO:0007669"/>
    <property type="project" value="UniProtKB-SubCell"/>
</dbReference>
<keyword evidence="11 14" id="KW-0472">Membrane</keyword>
<evidence type="ECO:0000256" key="2">
    <source>
        <dbReference type="ARBA" id="ARBA00004651"/>
    </source>
</evidence>
<comment type="similarity">
    <text evidence="12">Belongs to the cytochrome b561 family.</text>
</comment>
<feature type="transmembrane region" description="Helical" evidence="14">
    <location>
        <begin position="86"/>
        <end position="107"/>
    </location>
</feature>
<accession>A0A2C7AA59</accession>
<dbReference type="GO" id="GO:0046872">
    <property type="term" value="F:metal ion binding"/>
    <property type="evidence" value="ECO:0007669"/>
    <property type="project" value="UniProtKB-KW"/>
</dbReference>
<keyword evidence="10" id="KW-0408">Iron</keyword>
<dbReference type="Pfam" id="PF01292">
    <property type="entry name" value="Ni_hydr_CYTB"/>
    <property type="match status" value="1"/>
</dbReference>
<keyword evidence="4" id="KW-1003">Cell membrane</keyword>
<organism evidence="16 17">
    <name type="scientific">Teichococcus rhizosphaerae</name>
    <dbReference type="NCBI Taxonomy" id="1335062"/>
    <lineage>
        <taxon>Bacteria</taxon>
        <taxon>Pseudomonadati</taxon>
        <taxon>Pseudomonadota</taxon>
        <taxon>Alphaproteobacteria</taxon>
        <taxon>Acetobacterales</taxon>
        <taxon>Roseomonadaceae</taxon>
        <taxon>Roseomonas</taxon>
    </lineage>
</organism>
<dbReference type="PANTHER" id="PTHR30529:SF1">
    <property type="entry name" value="CYTOCHROME B561 HOMOLOG 2"/>
    <property type="match status" value="1"/>
</dbReference>